<comment type="similarity">
    <text evidence="8">Belongs to the glycosyltransferase group 1 family.</text>
</comment>
<organism evidence="10 11">
    <name type="scientific">Flammeovirga agarivorans</name>
    <dbReference type="NCBI Taxonomy" id="2726742"/>
    <lineage>
        <taxon>Bacteria</taxon>
        <taxon>Pseudomonadati</taxon>
        <taxon>Bacteroidota</taxon>
        <taxon>Cytophagia</taxon>
        <taxon>Cytophagales</taxon>
        <taxon>Flammeovirgaceae</taxon>
        <taxon>Flammeovirga</taxon>
    </lineage>
</organism>
<evidence type="ECO:0000256" key="5">
    <source>
        <dbReference type="ARBA" id="ARBA00031445"/>
    </source>
</evidence>
<evidence type="ECO:0000259" key="9">
    <source>
        <dbReference type="Pfam" id="PF04413"/>
    </source>
</evidence>
<dbReference type="GO" id="GO:0043842">
    <property type="term" value="F:Kdo transferase activity"/>
    <property type="evidence" value="ECO:0007669"/>
    <property type="project" value="UniProtKB-EC"/>
</dbReference>
<dbReference type="Proteomes" id="UP000585050">
    <property type="component" value="Unassembled WGS sequence"/>
</dbReference>
<keyword evidence="8" id="KW-0448">Lipopolysaccharide biosynthesis</keyword>
<keyword evidence="8" id="KW-0472">Membrane</keyword>
<gene>
    <name evidence="10" type="ORF">HGP29_02220</name>
</gene>
<dbReference type="EMBL" id="JABAIL010000001">
    <property type="protein sequence ID" value="NLR89999.1"/>
    <property type="molecule type" value="Genomic_DNA"/>
</dbReference>
<evidence type="ECO:0000256" key="3">
    <source>
        <dbReference type="ARBA" id="ARBA00019077"/>
    </source>
</evidence>
<dbReference type="InterPro" id="IPR038107">
    <property type="entry name" value="Glycos_transf_N_sf"/>
</dbReference>
<evidence type="ECO:0000256" key="2">
    <source>
        <dbReference type="ARBA" id="ARBA00012621"/>
    </source>
</evidence>
<evidence type="ECO:0000313" key="11">
    <source>
        <dbReference type="Proteomes" id="UP000585050"/>
    </source>
</evidence>
<comment type="pathway">
    <text evidence="1 8">Bacterial outer membrane biogenesis; LPS core biosynthesis.</text>
</comment>
<dbReference type="PANTHER" id="PTHR42755:SF1">
    <property type="entry name" value="3-DEOXY-D-MANNO-OCTULOSONIC ACID TRANSFERASE, MITOCHONDRIAL-RELATED"/>
    <property type="match status" value="1"/>
</dbReference>
<evidence type="ECO:0000256" key="4">
    <source>
        <dbReference type="ARBA" id="ARBA00022679"/>
    </source>
</evidence>
<keyword evidence="4 8" id="KW-0808">Transferase</keyword>
<dbReference type="SUPFAM" id="SSF53756">
    <property type="entry name" value="UDP-Glycosyltransferase/glycogen phosphorylase"/>
    <property type="match status" value="1"/>
</dbReference>
<dbReference type="GO" id="GO:0005886">
    <property type="term" value="C:plasma membrane"/>
    <property type="evidence" value="ECO:0007669"/>
    <property type="project" value="UniProtKB-SubCell"/>
</dbReference>
<dbReference type="Gene3D" id="3.40.50.2000">
    <property type="entry name" value="Glycogen Phosphorylase B"/>
    <property type="match status" value="1"/>
</dbReference>
<keyword evidence="11" id="KW-1185">Reference proteome</keyword>
<dbReference type="InterPro" id="IPR039901">
    <property type="entry name" value="Kdotransferase"/>
</dbReference>
<dbReference type="AlphaFoldDB" id="A0A7X8SGY8"/>
<dbReference type="RefSeq" id="WP_211093175.1">
    <property type="nucleotide sequence ID" value="NZ_JABAIL010000001.1"/>
</dbReference>
<dbReference type="PANTHER" id="PTHR42755">
    <property type="entry name" value="3-DEOXY-MANNO-OCTULOSONATE CYTIDYLYLTRANSFERASE"/>
    <property type="match status" value="1"/>
</dbReference>
<dbReference type="Gene3D" id="3.40.50.11720">
    <property type="entry name" value="3-Deoxy-D-manno-octulosonic-acid transferase, N-terminal domain"/>
    <property type="match status" value="1"/>
</dbReference>
<proteinExistence type="inferred from homology"/>
<comment type="catalytic activity">
    <reaction evidence="6 8">
        <text>lipid IVA (E. coli) + CMP-3-deoxy-beta-D-manno-octulosonate = alpha-Kdo-(2-&gt;6)-lipid IVA (E. coli) + CMP + H(+)</text>
        <dbReference type="Rhea" id="RHEA:28066"/>
        <dbReference type="ChEBI" id="CHEBI:15378"/>
        <dbReference type="ChEBI" id="CHEBI:58603"/>
        <dbReference type="ChEBI" id="CHEBI:60364"/>
        <dbReference type="ChEBI" id="CHEBI:60377"/>
        <dbReference type="ChEBI" id="CHEBI:85987"/>
        <dbReference type="EC" id="2.4.99.12"/>
    </reaction>
</comment>
<name>A0A7X8SGY8_9BACT</name>
<dbReference type="Pfam" id="PF04413">
    <property type="entry name" value="Glycos_transf_N"/>
    <property type="match status" value="1"/>
</dbReference>
<evidence type="ECO:0000256" key="1">
    <source>
        <dbReference type="ARBA" id="ARBA00004713"/>
    </source>
</evidence>
<evidence type="ECO:0000256" key="7">
    <source>
        <dbReference type="PIRSR" id="PIRSR639901-1"/>
    </source>
</evidence>
<protein>
    <recommendedName>
        <fullName evidence="3 8">3-deoxy-D-manno-octulosonic acid transferase</fullName>
        <shortName evidence="8">Kdo transferase</shortName>
        <ecNumber evidence="2 8">2.4.99.12</ecNumber>
    </recommendedName>
    <alternativeName>
        <fullName evidence="5 8">Lipid IV(A) 3-deoxy-D-manno-octulosonic acid transferase</fullName>
    </alternativeName>
</protein>
<comment type="subcellular location">
    <subcellularLocation>
        <location evidence="8">Cell membrane</location>
    </subcellularLocation>
</comment>
<feature type="domain" description="3-deoxy-D-manno-octulosonic-acid transferase N-terminal" evidence="9">
    <location>
        <begin position="48"/>
        <end position="209"/>
    </location>
</feature>
<comment type="caution">
    <text evidence="10">The sequence shown here is derived from an EMBL/GenBank/DDBJ whole genome shotgun (WGS) entry which is preliminary data.</text>
</comment>
<sequence length="415" mass="47456">MMEETLYNLGTTAFSGAMKLASYLHPKAKLFVEGRKNLLEKVESDFANNNSTVAWFHCASLGEFEQGRPVIEEYKTQFPTHKVVLTFFSPSGYEVQKDYDSADFIYYLPLDKPQNTKRFVDAIQPKIAFFVKYEFWHNYLKALKAINATVVSFSTIFRKDQAFFKNKDGFQQNMLKQFDYFFTQDQNSYDLLSSINIDNKEVAGDTRFDRVAEICNHPKQIPLAEQFSKDATTLVVGSSWPRDIEALRLVASELEDIKIIVAPHEISDKKINHIKDTFSTRKAILFSEATEQNIIDKNLFIIDNVGMLSSLYQFADFAFVGGAFKEGLHNILEPATFGIPIVIGKEFKKFNEAIELVKRKGTFSITDVNSCLSIFNKLNSDLEFRKKSGKITKGYVQENLGSTEKIITYCKKQLQ</sequence>
<evidence type="ECO:0000313" key="10">
    <source>
        <dbReference type="EMBL" id="NLR89999.1"/>
    </source>
</evidence>
<keyword evidence="8" id="KW-1003">Cell membrane</keyword>
<comment type="function">
    <text evidence="8">Involved in lipopolysaccharide (LPS) biosynthesis. Catalyzes the transfer of 3-deoxy-D-manno-octulosonate (Kdo) residue(s) from CMP-Kdo to lipid IV(A), the tetraacyldisaccharide-1,4'-bisphosphate precursor of lipid A.</text>
</comment>
<reference evidence="10 11" key="1">
    <citation type="submission" date="2020-04" db="EMBL/GenBank/DDBJ databases">
        <title>Flammeovirga sp. SR4, a novel species isolated from seawater.</title>
        <authorList>
            <person name="Wang X."/>
        </authorList>
    </citation>
    <scope>NUCLEOTIDE SEQUENCE [LARGE SCALE GENOMIC DNA]</scope>
    <source>
        <strain evidence="10 11">SR4</strain>
    </source>
</reference>
<dbReference type="EC" id="2.4.99.12" evidence="2 8"/>
<evidence type="ECO:0000256" key="6">
    <source>
        <dbReference type="ARBA" id="ARBA00049183"/>
    </source>
</evidence>
<dbReference type="InterPro" id="IPR007507">
    <property type="entry name" value="Glycos_transf_N"/>
</dbReference>
<dbReference type="GO" id="GO:0009245">
    <property type="term" value="P:lipid A biosynthetic process"/>
    <property type="evidence" value="ECO:0007669"/>
    <property type="project" value="TreeGrafter"/>
</dbReference>
<feature type="active site" description="Proton acceptor" evidence="7">
    <location>
        <position position="63"/>
    </location>
</feature>
<evidence type="ECO:0000256" key="8">
    <source>
        <dbReference type="RuleBase" id="RU365103"/>
    </source>
</evidence>
<dbReference type="GO" id="GO:0009244">
    <property type="term" value="P:lipopolysaccharide core region biosynthetic process"/>
    <property type="evidence" value="ECO:0007669"/>
    <property type="project" value="UniProtKB-UniRule"/>
</dbReference>
<accession>A0A7X8SGY8</accession>
<dbReference type="UniPathway" id="UPA00958"/>